<name>A0A2J6S544_HYAVF</name>
<dbReference type="OrthoDB" id="419598at2759"/>
<gene>
    <name evidence="4" type="ORF">L207DRAFT_612265</name>
</gene>
<evidence type="ECO:0000313" key="4">
    <source>
        <dbReference type="EMBL" id="PMD45886.1"/>
    </source>
</evidence>
<feature type="domain" description="NmrA-like" evidence="3">
    <location>
        <begin position="2"/>
        <end position="290"/>
    </location>
</feature>
<dbReference type="EMBL" id="KZ613939">
    <property type="protein sequence ID" value="PMD45886.1"/>
    <property type="molecule type" value="Genomic_DNA"/>
</dbReference>
<protein>
    <submittedName>
        <fullName evidence="4">NAD(P)-binding protein</fullName>
    </submittedName>
</protein>
<dbReference type="InterPro" id="IPR008030">
    <property type="entry name" value="NmrA-like"/>
</dbReference>
<keyword evidence="5" id="KW-1185">Reference proteome</keyword>
<evidence type="ECO:0000256" key="2">
    <source>
        <dbReference type="ARBA" id="ARBA00023002"/>
    </source>
</evidence>
<dbReference type="STRING" id="1149755.A0A2J6S544"/>
<sequence length="299" mass="32909">MLVLIAGITGGLGQRLAKVALSRGLSVRGLGRNPSKLPSSLSNQLESFITSTSYYDIPALSVAMQGVDAVINASAPHPLLDLDGHLLLLRAAERAGIRIFIASSWSRDWTNINFGDFEHYNNHIAFEHQVATSSFIKPVYILTGLFADLLYTVYGPGKFVVKEGEGPRMEYWGDGNRDKYPWTTQENAAAWTIDILMHGTGVQAGEGGFFKIRSGVTTIDELAAVKVTKRGSTANLVAELARLRKEKGRVNYIEYMSEEAAVVANKGLWENNEVAMLEEFEKPTSLEDWLRGDKSKLVV</sequence>
<organism evidence="4 5">
    <name type="scientific">Hyaloscypha variabilis (strain UAMH 11265 / GT02V1 / F)</name>
    <name type="common">Meliniomyces variabilis</name>
    <dbReference type="NCBI Taxonomy" id="1149755"/>
    <lineage>
        <taxon>Eukaryota</taxon>
        <taxon>Fungi</taxon>
        <taxon>Dikarya</taxon>
        <taxon>Ascomycota</taxon>
        <taxon>Pezizomycotina</taxon>
        <taxon>Leotiomycetes</taxon>
        <taxon>Helotiales</taxon>
        <taxon>Hyaloscyphaceae</taxon>
        <taxon>Hyaloscypha</taxon>
        <taxon>Hyaloscypha variabilis</taxon>
    </lineage>
</organism>
<dbReference type="GO" id="GO:0016491">
    <property type="term" value="F:oxidoreductase activity"/>
    <property type="evidence" value="ECO:0007669"/>
    <property type="project" value="UniProtKB-KW"/>
</dbReference>
<evidence type="ECO:0000256" key="1">
    <source>
        <dbReference type="ARBA" id="ARBA00022857"/>
    </source>
</evidence>
<evidence type="ECO:0000259" key="3">
    <source>
        <dbReference type="Pfam" id="PF05368"/>
    </source>
</evidence>
<dbReference type="Pfam" id="PF05368">
    <property type="entry name" value="NmrA"/>
    <property type="match status" value="1"/>
</dbReference>
<keyword evidence="2" id="KW-0560">Oxidoreductase</keyword>
<reference evidence="4 5" key="1">
    <citation type="submission" date="2016-04" db="EMBL/GenBank/DDBJ databases">
        <title>A degradative enzymes factory behind the ericoid mycorrhizal symbiosis.</title>
        <authorList>
            <consortium name="DOE Joint Genome Institute"/>
            <person name="Martino E."/>
            <person name="Morin E."/>
            <person name="Grelet G."/>
            <person name="Kuo A."/>
            <person name="Kohler A."/>
            <person name="Daghino S."/>
            <person name="Barry K."/>
            <person name="Choi C."/>
            <person name="Cichocki N."/>
            <person name="Clum A."/>
            <person name="Copeland A."/>
            <person name="Hainaut M."/>
            <person name="Haridas S."/>
            <person name="Labutti K."/>
            <person name="Lindquist E."/>
            <person name="Lipzen A."/>
            <person name="Khouja H.-R."/>
            <person name="Murat C."/>
            <person name="Ohm R."/>
            <person name="Olson A."/>
            <person name="Spatafora J."/>
            <person name="Veneault-Fourrey C."/>
            <person name="Henrissat B."/>
            <person name="Grigoriev I."/>
            <person name="Martin F."/>
            <person name="Perotto S."/>
        </authorList>
    </citation>
    <scope>NUCLEOTIDE SEQUENCE [LARGE SCALE GENOMIC DNA]</scope>
    <source>
        <strain evidence="4 5">F</strain>
    </source>
</reference>
<dbReference type="SUPFAM" id="SSF51735">
    <property type="entry name" value="NAD(P)-binding Rossmann-fold domains"/>
    <property type="match status" value="1"/>
</dbReference>
<accession>A0A2J6S544</accession>
<proteinExistence type="predicted"/>
<dbReference type="PANTHER" id="PTHR47706:SF9">
    <property type="entry name" value="NMRA-LIKE DOMAIN-CONTAINING PROTEIN-RELATED"/>
    <property type="match status" value="1"/>
</dbReference>
<dbReference type="Gene3D" id="3.40.50.720">
    <property type="entry name" value="NAD(P)-binding Rossmann-like Domain"/>
    <property type="match status" value="1"/>
</dbReference>
<dbReference type="InterPro" id="IPR051609">
    <property type="entry name" value="NmrA/Isoflavone_reductase-like"/>
</dbReference>
<evidence type="ECO:0000313" key="5">
    <source>
        <dbReference type="Proteomes" id="UP000235786"/>
    </source>
</evidence>
<dbReference type="Proteomes" id="UP000235786">
    <property type="component" value="Unassembled WGS sequence"/>
</dbReference>
<dbReference type="AlphaFoldDB" id="A0A2J6S544"/>
<dbReference type="InterPro" id="IPR036291">
    <property type="entry name" value="NAD(P)-bd_dom_sf"/>
</dbReference>
<keyword evidence="1" id="KW-0521">NADP</keyword>
<dbReference type="PANTHER" id="PTHR47706">
    <property type="entry name" value="NMRA-LIKE FAMILY PROTEIN"/>
    <property type="match status" value="1"/>
</dbReference>